<dbReference type="InterPro" id="IPR029044">
    <property type="entry name" value="Nucleotide-diphossugar_trans"/>
</dbReference>
<reference evidence="3 4" key="1">
    <citation type="journal article" date="2016" name="Proc. Natl. Acad. Sci. U.S.A.">
        <title>Lipid metabolic changes in an early divergent fungus govern the establishment of a mutualistic symbiosis with endobacteria.</title>
        <authorList>
            <person name="Lastovetsky O.A."/>
            <person name="Gaspar M.L."/>
            <person name="Mondo S.J."/>
            <person name="LaButti K.M."/>
            <person name="Sandor L."/>
            <person name="Grigoriev I.V."/>
            <person name="Henry S.A."/>
            <person name="Pawlowska T.E."/>
        </authorList>
    </citation>
    <scope>NUCLEOTIDE SEQUENCE [LARGE SCALE GENOMIC DNA]</scope>
    <source>
        <strain evidence="3 4">ATCC 11559</strain>
    </source>
</reference>
<evidence type="ECO:0000256" key="1">
    <source>
        <dbReference type="ARBA" id="ARBA00007033"/>
    </source>
</evidence>
<gene>
    <name evidence="3" type="ORF">BCV71DRAFT_288865</name>
</gene>
<evidence type="ECO:0000259" key="2">
    <source>
        <dbReference type="Pfam" id="PF03407"/>
    </source>
</evidence>
<dbReference type="GO" id="GO:0005794">
    <property type="term" value="C:Golgi apparatus"/>
    <property type="evidence" value="ECO:0007669"/>
    <property type="project" value="TreeGrafter"/>
</dbReference>
<accession>A0A0A1NM08</accession>
<dbReference type="SUPFAM" id="SSF53448">
    <property type="entry name" value="Nucleotide-diphospho-sugar transferases"/>
    <property type="match status" value="1"/>
</dbReference>
<comment type="similarity">
    <text evidence="1">Belongs to the glycosyltransferase 77 family.</text>
</comment>
<dbReference type="EMBL" id="KV921279">
    <property type="protein sequence ID" value="ORE21442.1"/>
    <property type="molecule type" value="Genomic_DNA"/>
</dbReference>
<dbReference type="PANTHER" id="PTHR47032">
    <property type="entry name" value="UDP-D-XYLOSE:L-FUCOSE ALPHA-1,3-D-XYLOSYLTRANSFERASE-RELATED"/>
    <property type="match status" value="1"/>
</dbReference>
<dbReference type="VEuPathDB" id="FungiDB:BCV72DRAFT_231515"/>
<feature type="domain" description="Nucleotide-diphospho-sugar transferase" evidence="2">
    <location>
        <begin position="127"/>
        <end position="333"/>
    </location>
</feature>
<dbReference type="InterPro" id="IPR052636">
    <property type="entry name" value="UDP-D-xylose:L-fucose_XylT"/>
</dbReference>
<proteinExistence type="inferred from homology"/>
<name>A0A0A1NM08_RHIZD</name>
<protein>
    <recommendedName>
        <fullName evidence="2">Nucleotide-diphospho-sugar transferase domain-containing protein</fullName>
    </recommendedName>
</protein>
<dbReference type="Proteomes" id="UP000242381">
    <property type="component" value="Unassembled WGS sequence"/>
</dbReference>
<evidence type="ECO:0000313" key="4">
    <source>
        <dbReference type="Proteomes" id="UP000242381"/>
    </source>
</evidence>
<dbReference type="PANTHER" id="PTHR47032:SF1">
    <property type="entry name" value="UDP-D-XYLOSE:L-FUCOSE ALPHA-1,3-D-XYLOSYLTRANSFERASE-RELATED"/>
    <property type="match status" value="1"/>
</dbReference>
<dbReference type="AlphaFoldDB" id="A0A0A1NM08"/>
<dbReference type="OMA" id="YIMRPTN"/>
<evidence type="ECO:0000313" key="3">
    <source>
        <dbReference type="EMBL" id="ORE21442.1"/>
    </source>
</evidence>
<dbReference type="GO" id="GO:0016757">
    <property type="term" value="F:glycosyltransferase activity"/>
    <property type="evidence" value="ECO:0007669"/>
    <property type="project" value="TreeGrafter"/>
</dbReference>
<dbReference type="InterPro" id="IPR005069">
    <property type="entry name" value="Nucl-diP-sugar_transferase"/>
</dbReference>
<sequence length="343" mass="39752">MERWTKNRALVMLLAAIFIISLLALLNNLTPTQSLLSSDLLDTLNSNNSEEEIIVPEKEEQVTTKPLSDEEWKPKNWGKLNDALERIIKPNLRVHRKDKILLTAVANHGMGEYTLNWIKSLKKCGLDDKFVVFAIDEKLVELLTDAGYSRNVVLIPDTWYHKQLSGEFEGWKSEGYTPITHAKSLVVERLLYADITVWFSDVDIVFTSPHIYEYLTMKLNSRKVRTETLFSQETEQKIVNSGFYIMRPTLMNKRILDSSIYIQDKEPKVTQQGAINRVLDDLNLSYQTSPIALLDLMLFPQGQLYFDRNIPTKYNMTPMIVHANYRVGENKKKDLQKFGLWYI</sequence>
<organism evidence="3 4">
    <name type="scientific">Rhizopus microsporus</name>
    <dbReference type="NCBI Taxonomy" id="58291"/>
    <lineage>
        <taxon>Eukaryota</taxon>
        <taxon>Fungi</taxon>
        <taxon>Fungi incertae sedis</taxon>
        <taxon>Mucoromycota</taxon>
        <taxon>Mucoromycotina</taxon>
        <taxon>Mucoromycetes</taxon>
        <taxon>Mucorales</taxon>
        <taxon>Mucorineae</taxon>
        <taxon>Rhizopodaceae</taxon>
        <taxon>Rhizopus</taxon>
    </lineage>
</organism>
<dbReference type="Pfam" id="PF03407">
    <property type="entry name" value="Nucleotid_trans"/>
    <property type="match status" value="1"/>
</dbReference>